<protein>
    <submittedName>
        <fullName evidence="2">Uncharacterized protein</fullName>
    </submittedName>
</protein>
<evidence type="ECO:0000313" key="3">
    <source>
        <dbReference type="Proteomes" id="UP000215509"/>
    </source>
</evidence>
<keyword evidence="1" id="KW-0812">Transmembrane</keyword>
<sequence>METKLVKGGIYGFIVGLMLGILWCPDQITTHGMGGTTTTVLLPMREYVFKVLRIACLCSLGTVVSVYGREWYVRSQQGGQGGNRTAPSFWSGFMKSFLFVLGVLLIAALIAALFR</sequence>
<gene>
    <name evidence="2" type="ORF">CF651_24860</name>
</gene>
<feature type="transmembrane region" description="Helical" evidence="1">
    <location>
        <begin position="51"/>
        <end position="69"/>
    </location>
</feature>
<comment type="caution">
    <text evidence="2">The sequence shown here is derived from an EMBL/GenBank/DDBJ whole genome shotgun (WGS) entry which is preliminary data.</text>
</comment>
<dbReference type="RefSeq" id="WP_094017587.1">
    <property type="nucleotide sequence ID" value="NZ_NMQW01000043.1"/>
</dbReference>
<feature type="transmembrane region" description="Helical" evidence="1">
    <location>
        <begin position="6"/>
        <end position="24"/>
    </location>
</feature>
<keyword evidence="1" id="KW-1133">Transmembrane helix</keyword>
<dbReference type="AlphaFoldDB" id="A0A229UJQ9"/>
<dbReference type="Proteomes" id="UP000215509">
    <property type="component" value="Unassembled WGS sequence"/>
</dbReference>
<feature type="transmembrane region" description="Helical" evidence="1">
    <location>
        <begin position="89"/>
        <end position="114"/>
    </location>
</feature>
<reference evidence="2 3" key="1">
    <citation type="submission" date="2017-07" db="EMBL/GenBank/DDBJ databases">
        <title>Genome sequencing and assembly of Paenibacillus rigui.</title>
        <authorList>
            <person name="Mayilraj S."/>
        </authorList>
    </citation>
    <scope>NUCLEOTIDE SEQUENCE [LARGE SCALE GENOMIC DNA]</scope>
    <source>
        <strain evidence="2 3">JCM 16352</strain>
    </source>
</reference>
<dbReference type="EMBL" id="NMQW01000043">
    <property type="protein sequence ID" value="OXM83545.1"/>
    <property type="molecule type" value="Genomic_DNA"/>
</dbReference>
<name>A0A229UJQ9_9BACL</name>
<accession>A0A229UJQ9</accession>
<organism evidence="2 3">
    <name type="scientific">Paenibacillus rigui</name>
    <dbReference type="NCBI Taxonomy" id="554312"/>
    <lineage>
        <taxon>Bacteria</taxon>
        <taxon>Bacillati</taxon>
        <taxon>Bacillota</taxon>
        <taxon>Bacilli</taxon>
        <taxon>Bacillales</taxon>
        <taxon>Paenibacillaceae</taxon>
        <taxon>Paenibacillus</taxon>
    </lineage>
</organism>
<proteinExistence type="predicted"/>
<keyword evidence="3" id="KW-1185">Reference proteome</keyword>
<keyword evidence="1" id="KW-0472">Membrane</keyword>
<evidence type="ECO:0000313" key="2">
    <source>
        <dbReference type="EMBL" id="OXM83545.1"/>
    </source>
</evidence>
<evidence type="ECO:0000256" key="1">
    <source>
        <dbReference type="SAM" id="Phobius"/>
    </source>
</evidence>
<dbReference type="OrthoDB" id="2643644at2"/>